<accession>A0A9Q3C1V1</accession>
<dbReference type="Proteomes" id="UP000765509">
    <property type="component" value="Unassembled WGS sequence"/>
</dbReference>
<dbReference type="Gene3D" id="3.40.50.10810">
    <property type="entry name" value="Tandem AAA-ATPase domain"/>
    <property type="match status" value="1"/>
</dbReference>
<evidence type="ECO:0000313" key="6">
    <source>
        <dbReference type="Proteomes" id="UP000765509"/>
    </source>
</evidence>
<gene>
    <name evidence="5" type="ORF">O181_014763</name>
</gene>
<feature type="domain" description="Helicase ATP-binding" evidence="4">
    <location>
        <begin position="1"/>
        <end position="114"/>
    </location>
</feature>
<dbReference type="PANTHER" id="PTHR45626">
    <property type="entry name" value="TRANSCRIPTION TERMINATION FACTOR 2-RELATED"/>
    <property type="match status" value="1"/>
</dbReference>
<dbReference type="GO" id="GO:0016787">
    <property type="term" value="F:hydrolase activity"/>
    <property type="evidence" value="ECO:0007669"/>
    <property type="project" value="UniProtKB-KW"/>
</dbReference>
<keyword evidence="6" id="KW-1185">Reference proteome</keyword>
<keyword evidence="2" id="KW-0378">Hydrolase</keyword>
<dbReference type="GO" id="GO:0005634">
    <property type="term" value="C:nucleus"/>
    <property type="evidence" value="ECO:0007669"/>
    <property type="project" value="TreeGrafter"/>
</dbReference>
<dbReference type="AlphaFoldDB" id="A0A9Q3C1V1"/>
<dbReference type="EMBL" id="AVOT02003967">
    <property type="protein sequence ID" value="MBW0475048.1"/>
    <property type="molecule type" value="Genomic_DNA"/>
</dbReference>
<keyword evidence="1" id="KW-0547">Nucleotide-binding</keyword>
<dbReference type="InterPro" id="IPR000330">
    <property type="entry name" value="SNF2_N"/>
</dbReference>
<dbReference type="GO" id="GO:0005524">
    <property type="term" value="F:ATP binding"/>
    <property type="evidence" value="ECO:0007669"/>
    <property type="project" value="UniProtKB-KW"/>
</dbReference>
<sequence length="114" mass="12737">MGLGKTIQDIALIGTSKERLITNPHHSTPIIIIFPPRLITNWQSEIAKNAQDGALQANTYHGPTHHSLSDANILKCDIVITSYNTITKKLKQTNTSTSCTFKINWHCIILDEEQ</sequence>
<evidence type="ECO:0000256" key="3">
    <source>
        <dbReference type="ARBA" id="ARBA00022840"/>
    </source>
</evidence>
<dbReference type="InterPro" id="IPR050628">
    <property type="entry name" value="SNF2_RAD54_helicase_TF"/>
</dbReference>
<dbReference type="Pfam" id="PF00176">
    <property type="entry name" value="SNF2-rel_dom"/>
    <property type="match status" value="1"/>
</dbReference>
<evidence type="ECO:0000313" key="5">
    <source>
        <dbReference type="EMBL" id="MBW0475048.1"/>
    </source>
</evidence>
<dbReference type="GO" id="GO:0006281">
    <property type="term" value="P:DNA repair"/>
    <property type="evidence" value="ECO:0007669"/>
    <property type="project" value="TreeGrafter"/>
</dbReference>
<name>A0A9Q3C1V1_9BASI</name>
<comment type="caution">
    <text evidence="5">The sequence shown here is derived from an EMBL/GenBank/DDBJ whole genome shotgun (WGS) entry which is preliminary data.</text>
</comment>
<proteinExistence type="predicted"/>
<dbReference type="PROSITE" id="PS51192">
    <property type="entry name" value="HELICASE_ATP_BIND_1"/>
    <property type="match status" value="1"/>
</dbReference>
<dbReference type="InterPro" id="IPR014001">
    <property type="entry name" value="Helicase_ATP-bd"/>
</dbReference>
<dbReference type="OrthoDB" id="448448at2759"/>
<evidence type="ECO:0000256" key="1">
    <source>
        <dbReference type="ARBA" id="ARBA00022741"/>
    </source>
</evidence>
<organism evidence="5 6">
    <name type="scientific">Austropuccinia psidii MF-1</name>
    <dbReference type="NCBI Taxonomy" id="1389203"/>
    <lineage>
        <taxon>Eukaryota</taxon>
        <taxon>Fungi</taxon>
        <taxon>Dikarya</taxon>
        <taxon>Basidiomycota</taxon>
        <taxon>Pucciniomycotina</taxon>
        <taxon>Pucciniomycetes</taxon>
        <taxon>Pucciniales</taxon>
        <taxon>Sphaerophragmiaceae</taxon>
        <taxon>Austropuccinia</taxon>
    </lineage>
</organism>
<evidence type="ECO:0000259" key="4">
    <source>
        <dbReference type="PROSITE" id="PS51192"/>
    </source>
</evidence>
<dbReference type="InterPro" id="IPR027417">
    <property type="entry name" value="P-loop_NTPase"/>
</dbReference>
<dbReference type="InterPro" id="IPR038718">
    <property type="entry name" value="SNF2-like_sf"/>
</dbReference>
<dbReference type="GO" id="GO:0008094">
    <property type="term" value="F:ATP-dependent activity, acting on DNA"/>
    <property type="evidence" value="ECO:0007669"/>
    <property type="project" value="TreeGrafter"/>
</dbReference>
<reference evidence="5" key="1">
    <citation type="submission" date="2021-03" db="EMBL/GenBank/DDBJ databases">
        <title>Draft genome sequence of rust myrtle Austropuccinia psidii MF-1, a brazilian biotype.</title>
        <authorList>
            <person name="Quecine M.C."/>
            <person name="Pachon D.M.R."/>
            <person name="Bonatelli M.L."/>
            <person name="Correr F.H."/>
            <person name="Franceschini L.M."/>
            <person name="Leite T.F."/>
            <person name="Margarido G.R.A."/>
            <person name="Almeida C.A."/>
            <person name="Ferrarezi J.A."/>
            <person name="Labate C.A."/>
        </authorList>
    </citation>
    <scope>NUCLEOTIDE SEQUENCE</scope>
    <source>
        <strain evidence="5">MF-1</strain>
    </source>
</reference>
<keyword evidence="3" id="KW-0067">ATP-binding</keyword>
<dbReference type="SUPFAM" id="SSF52540">
    <property type="entry name" value="P-loop containing nucleoside triphosphate hydrolases"/>
    <property type="match status" value="1"/>
</dbReference>
<protein>
    <recommendedName>
        <fullName evidence="4">Helicase ATP-binding domain-containing protein</fullName>
    </recommendedName>
</protein>
<evidence type="ECO:0000256" key="2">
    <source>
        <dbReference type="ARBA" id="ARBA00022801"/>
    </source>
</evidence>